<dbReference type="EMBL" id="PUHW01000751">
    <property type="protein sequence ID" value="KAG0685256.1"/>
    <property type="molecule type" value="Genomic_DNA"/>
</dbReference>
<keyword evidence="2" id="KW-1185">Reference proteome</keyword>
<reference evidence="1" key="1">
    <citation type="submission" date="2020-11" db="EMBL/GenBank/DDBJ databases">
        <title>Kefir isolates.</title>
        <authorList>
            <person name="Marcisauskas S."/>
            <person name="Kim Y."/>
            <person name="Blasche S."/>
        </authorList>
    </citation>
    <scope>NUCLEOTIDE SEQUENCE</scope>
    <source>
        <strain evidence="1">Olga-1</strain>
    </source>
</reference>
<sequence>MTVSKDKYITKPLYDELKDGTKVTILPFNSFEETPNNVVNMIFELFNEIIDEGITYVQEDQVDMKEFKDYYFPHFVAVMFKGVIKEEDRLNNHLDIKIGGKNEFLGCFYIKPNYIGRSNHICNAGFLVSFNNRGKSCGSVMGRNYLKLAPLLGFKSSVFNLVYESNIASCRIWDNLGFDRIGRIPKAGRMKGGNELVDAVMFGYQFE</sequence>
<dbReference type="GO" id="GO:0005634">
    <property type="term" value="C:nucleus"/>
    <property type="evidence" value="ECO:0007669"/>
    <property type="project" value="TreeGrafter"/>
</dbReference>
<dbReference type="PANTHER" id="PTHR43138">
    <property type="entry name" value="ACETYLTRANSFERASE, GNAT FAMILY"/>
    <property type="match status" value="1"/>
</dbReference>
<dbReference type="PANTHER" id="PTHR43138:SF1">
    <property type="entry name" value="N-ACETYLTRANSFERASE ACA1"/>
    <property type="match status" value="1"/>
</dbReference>
<dbReference type="Proteomes" id="UP000697127">
    <property type="component" value="Unassembled WGS sequence"/>
</dbReference>
<evidence type="ECO:0000313" key="2">
    <source>
        <dbReference type="Proteomes" id="UP000697127"/>
    </source>
</evidence>
<organism evidence="1 2">
    <name type="scientific">Pichia californica</name>
    <dbReference type="NCBI Taxonomy" id="460514"/>
    <lineage>
        <taxon>Eukaryota</taxon>
        <taxon>Fungi</taxon>
        <taxon>Dikarya</taxon>
        <taxon>Ascomycota</taxon>
        <taxon>Saccharomycotina</taxon>
        <taxon>Pichiomycetes</taxon>
        <taxon>Pichiales</taxon>
        <taxon>Pichiaceae</taxon>
        <taxon>Pichia</taxon>
    </lineage>
</organism>
<evidence type="ECO:0000313" key="1">
    <source>
        <dbReference type="EMBL" id="KAG0685256.1"/>
    </source>
</evidence>
<dbReference type="AlphaFoldDB" id="A0A9P6WI63"/>
<accession>A0A9P6WI63</accession>
<evidence type="ECO:0008006" key="3">
    <source>
        <dbReference type="Google" id="ProtNLM"/>
    </source>
</evidence>
<dbReference type="Gene3D" id="3.40.630.30">
    <property type="match status" value="1"/>
</dbReference>
<protein>
    <recommendedName>
        <fullName evidence="3">N-acetyltransferase domain-containing protein</fullName>
    </recommendedName>
</protein>
<name>A0A9P6WI63_9ASCO</name>
<dbReference type="InterPro" id="IPR016181">
    <property type="entry name" value="Acyl_CoA_acyltransferase"/>
</dbReference>
<proteinExistence type="predicted"/>
<gene>
    <name evidence="1" type="ORF">C6P40_004908</name>
</gene>
<comment type="caution">
    <text evidence="1">The sequence shown here is derived from an EMBL/GenBank/DDBJ whole genome shotgun (WGS) entry which is preliminary data.</text>
</comment>
<dbReference type="SUPFAM" id="SSF55729">
    <property type="entry name" value="Acyl-CoA N-acyltransferases (Nat)"/>
    <property type="match status" value="1"/>
</dbReference>
<dbReference type="InterPro" id="IPR052742">
    <property type="entry name" value="Mito_N-acetyltransferase"/>
</dbReference>